<dbReference type="Gene3D" id="1.10.10.10">
    <property type="entry name" value="Winged helix-like DNA-binding domain superfamily/Winged helix DNA-binding domain"/>
    <property type="match status" value="1"/>
</dbReference>
<feature type="domain" description="HTH deoR-type" evidence="3">
    <location>
        <begin position="6"/>
        <end position="61"/>
    </location>
</feature>
<keyword evidence="2" id="KW-0804">Transcription</keyword>
<sequence length="154" mass="16282">MTSEGTAERVLRLLFLLQRRPMWRAAELAAELGVTARSIRRDVERLRALGYPVRAAAGVGGGYQLGSGARMPPLLLDDEEAIATAMALRLGAGGTVAGAGEAAPVGRHGGGPRLEDATDQQIAWFRDRLVKALSDPGSHVLLDEVTTKLLLDSG</sequence>
<dbReference type="GO" id="GO:0003700">
    <property type="term" value="F:DNA-binding transcription factor activity"/>
    <property type="evidence" value="ECO:0007669"/>
    <property type="project" value="InterPro"/>
</dbReference>
<evidence type="ECO:0000256" key="2">
    <source>
        <dbReference type="ARBA" id="ARBA00023163"/>
    </source>
</evidence>
<protein>
    <submittedName>
        <fullName evidence="4">HTH domain-containing protein</fullName>
    </submittedName>
</protein>
<evidence type="ECO:0000313" key="4">
    <source>
        <dbReference type="EMBL" id="MCP3427318.1"/>
    </source>
</evidence>
<dbReference type="EMBL" id="JANAFB010000080">
    <property type="protein sequence ID" value="MCP3427318.1"/>
    <property type="molecule type" value="Genomic_DNA"/>
</dbReference>
<organism evidence="4 5">
    <name type="scientific">Rothia santali</name>
    <dbReference type="NCBI Taxonomy" id="2949643"/>
    <lineage>
        <taxon>Bacteria</taxon>
        <taxon>Bacillati</taxon>
        <taxon>Actinomycetota</taxon>
        <taxon>Actinomycetes</taxon>
        <taxon>Micrococcales</taxon>
        <taxon>Micrococcaceae</taxon>
        <taxon>Rothia</taxon>
    </lineage>
</organism>
<dbReference type="InterPro" id="IPR051534">
    <property type="entry name" value="CBASS_pafABC_assoc_protein"/>
</dbReference>
<proteinExistence type="predicted"/>
<dbReference type="SUPFAM" id="SSF46785">
    <property type="entry name" value="Winged helix' DNA-binding domain"/>
    <property type="match status" value="1"/>
</dbReference>
<evidence type="ECO:0000256" key="1">
    <source>
        <dbReference type="ARBA" id="ARBA00023015"/>
    </source>
</evidence>
<dbReference type="RefSeq" id="WP_254169176.1">
    <property type="nucleotide sequence ID" value="NZ_JANAFB010000080.1"/>
</dbReference>
<accession>A0A9X2HMY5</accession>
<name>A0A9X2HMY5_9MICC</name>
<dbReference type="Pfam" id="PF08279">
    <property type="entry name" value="HTH_11"/>
    <property type="match status" value="1"/>
</dbReference>
<reference evidence="4" key="1">
    <citation type="submission" date="2022-06" db="EMBL/GenBank/DDBJ databases">
        <title>Rothia sp. isolated from sandalwood seedling.</title>
        <authorList>
            <person name="Tuikhar N."/>
            <person name="Kirdat K."/>
            <person name="Thorat V."/>
            <person name="Swetha P."/>
            <person name="Padma S."/>
            <person name="Sundararaj R."/>
            <person name="Yadav A."/>
        </authorList>
    </citation>
    <scope>NUCLEOTIDE SEQUENCE</scope>
    <source>
        <strain evidence="4">AR01</strain>
    </source>
</reference>
<dbReference type="InterPro" id="IPR001034">
    <property type="entry name" value="DeoR_HTH"/>
</dbReference>
<keyword evidence="5" id="KW-1185">Reference proteome</keyword>
<dbReference type="AlphaFoldDB" id="A0A9X2HMY5"/>
<gene>
    <name evidence="4" type="ORF">NBM05_15220</name>
</gene>
<comment type="caution">
    <text evidence="4">The sequence shown here is derived from an EMBL/GenBank/DDBJ whole genome shotgun (WGS) entry which is preliminary data.</text>
</comment>
<dbReference type="PANTHER" id="PTHR34580:SF3">
    <property type="entry name" value="PROTEIN PAFB"/>
    <property type="match status" value="1"/>
</dbReference>
<dbReference type="PANTHER" id="PTHR34580">
    <property type="match status" value="1"/>
</dbReference>
<dbReference type="InterPro" id="IPR013196">
    <property type="entry name" value="HTH_11"/>
</dbReference>
<dbReference type="PROSITE" id="PS51000">
    <property type="entry name" value="HTH_DEOR_2"/>
    <property type="match status" value="1"/>
</dbReference>
<evidence type="ECO:0000313" key="5">
    <source>
        <dbReference type="Proteomes" id="UP001139502"/>
    </source>
</evidence>
<feature type="non-terminal residue" evidence="4">
    <location>
        <position position="154"/>
    </location>
</feature>
<dbReference type="Proteomes" id="UP001139502">
    <property type="component" value="Unassembled WGS sequence"/>
</dbReference>
<evidence type="ECO:0000259" key="3">
    <source>
        <dbReference type="PROSITE" id="PS51000"/>
    </source>
</evidence>
<keyword evidence="1" id="KW-0805">Transcription regulation</keyword>
<dbReference type="InterPro" id="IPR036390">
    <property type="entry name" value="WH_DNA-bd_sf"/>
</dbReference>
<dbReference type="InterPro" id="IPR036388">
    <property type="entry name" value="WH-like_DNA-bd_sf"/>
</dbReference>